<feature type="region of interest" description="Disordered" evidence="5">
    <location>
        <begin position="1"/>
        <end position="62"/>
    </location>
</feature>
<reference evidence="8 9" key="1">
    <citation type="submission" date="2017-02" db="EMBL/GenBank/DDBJ databases">
        <authorList>
            <person name="Peterson S.W."/>
        </authorList>
    </citation>
    <scope>NUCLEOTIDE SEQUENCE [LARGE SCALE GENOMIC DNA]</scope>
    <source>
        <strain evidence="8 9">SRS1_H2-8</strain>
    </source>
</reference>
<dbReference type="EMBL" id="LT795062">
    <property type="protein sequence ID" value="SJX63707.1"/>
    <property type="molecule type" value="Genomic_DNA"/>
</dbReference>
<evidence type="ECO:0000313" key="8">
    <source>
        <dbReference type="EMBL" id="SJX63707.1"/>
    </source>
</evidence>
<feature type="region of interest" description="Disordered" evidence="5">
    <location>
        <begin position="602"/>
        <end position="686"/>
    </location>
</feature>
<keyword evidence="3" id="KW-0804">Transcription</keyword>
<feature type="domain" description="Myb-like" evidence="6">
    <location>
        <begin position="242"/>
        <end position="289"/>
    </location>
</feature>
<dbReference type="InterPro" id="IPR017930">
    <property type="entry name" value="Myb_dom"/>
</dbReference>
<proteinExistence type="predicted"/>
<dbReference type="SMART" id="SM00717">
    <property type="entry name" value="SANT"/>
    <property type="match status" value="2"/>
</dbReference>
<evidence type="ECO:0000256" key="1">
    <source>
        <dbReference type="ARBA" id="ARBA00023015"/>
    </source>
</evidence>
<evidence type="ECO:0000256" key="3">
    <source>
        <dbReference type="ARBA" id="ARBA00023163"/>
    </source>
</evidence>
<dbReference type="Proteomes" id="UP000239563">
    <property type="component" value="Chromosome IX"/>
</dbReference>
<evidence type="ECO:0000256" key="5">
    <source>
        <dbReference type="SAM" id="MobiDB-lite"/>
    </source>
</evidence>
<evidence type="ECO:0000256" key="4">
    <source>
        <dbReference type="ARBA" id="ARBA00023242"/>
    </source>
</evidence>
<evidence type="ECO:0000256" key="2">
    <source>
        <dbReference type="ARBA" id="ARBA00023125"/>
    </source>
</evidence>
<name>A0A2N8UFE4_9BASI</name>
<feature type="compositionally biased region" description="Low complexity" evidence="5">
    <location>
        <begin position="651"/>
        <end position="670"/>
    </location>
</feature>
<dbReference type="SUPFAM" id="SSF46689">
    <property type="entry name" value="Homeodomain-like"/>
    <property type="match status" value="2"/>
</dbReference>
<gene>
    <name evidence="8" type="ORF">SRS1_14457</name>
</gene>
<dbReference type="GO" id="GO:0000978">
    <property type="term" value="F:RNA polymerase II cis-regulatory region sequence-specific DNA binding"/>
    <property type="evidence" value="ECO:0007669"/>
    <property type="project" value="TreeGrafter"/>
</dbReference>
<sequence length="686" mass="74371">MDGPSTESVLNPDPHVVLRQLMRQAQGGSIATDDDDAEHSDSSGEDTSSASPSASAEQDTSLLPYHQISATLASITADRRELTTLLQQKKHLSTAQKHNVRHQRSLERSLQLLSKIREELKTVLASLDAADIADAEDQSLEVIRTRKLAEDAAAACPFRASMVQQIPLLRLQSIERAEYDYALGARMWLEAEDVQLRTAVKAAVMKAQTIALSTDPSFRGDALAEAATMDETTALQLAEQIDANRDRPSWPSSSSQARNASRGLDWPTIAARVPTRSMEEVKTRWYAHLRPSVNTSAWGQDEIDHLIRIATPFLADHLASSGSQDAHTPTQSASAPSPPASQAPVPWHSVAQQLGTGRTAHACFIAYCSAIVQRDQPDMTAAEDENGRELFSLFRGSWRIMALHATAGPNLSISSLQAASSSTSGSKAQQDRPASILGRVGRDAQLLYRRFRNTTDPALATGSWTLDEDLSIVRAVHHLGTDNWTAVAARIMAGRNSSQCRERWNRRLKQVVAEAGAAGIDGHGRVNEQAIADVIENKKMLRWNQAMDDLLLPCVDGEFKAKDGQTFADIARYLTDKIGTPLSDKSVRDRVAVLRRKRLGVAQGGRARAGKGKQEESSQKAGSSSAGERQQLLLPLPVEQMSSTTAGADPASGTAEQTASTAQTTSSKSQPRTRTAILPGAKRRKL</sequence>
<dbReference type="Pfam" id="PF13921">
    <property type="entry name" value="Myb_DNA-bind_6"/>
    <property type="match status" value="1"/>
</dbReference>
<feature type="compositionally biased region" description="Polar residues" evidence="5">
    <location>
        <begin position="619"/>
        <end position="628"/>
    </location>
</feature>
<dbReference type="InterPro" id="IPR009057">
    <property type="entry name" value="Homeodomain-like_sf"/>
</dbReference>
<feature type="compositionally biased region" description="Polar residues" evidence="5">
    <location>
        <begin position="250"/>
        <end position="259"/>
    </location>
</feature>
<dbReference type="PANTHER" id="PTHR46621">
    <property type="entry name" value="SNRNA-ACTIVATING PROTEIN COMPLEX SUBUNIT 4"/>
    <property type="match status" value="1"/>
</dbReference>
<dbReference type="PROSITE" id="PS50090">
    <property type="entry name" value="MYB_LIKE"/>
    <property type="match status" value="2"/>
</dbReference>
<dbReference type="GO" id="GO:0001006">
    <property type="term" value="F:RNA polymerase III type 3 promoter sequence-specific DNA binding"/>
    <property type="evidence" value="ECO:0007669"/>
    <property type="project" value="TreeGrafter"/>
</dbReference>
<dbReference type="GO" id="GO:0042796">
    <property type="term" value="P:snRNA transcription by RNA polymerase III"/>
    <property type="evidence" value="ECO:0007669"/>
    <property type="project" value="TreeGrafter"/>
</dbReference>
<dbReference type="PROSITE" id="PS51294">
    <property type="entry name" value="HTH_MYB"/>
    <property type="match status" value="1"/>
</dbReference>
<dbReference type="InterPro" id="IPR051575">
    <property type="entry name" value="Myb-like_DNA-bd"/>
</dbReference>
<dbReference type="CDD" id="cd00167">
    <property type="entry name" value="SANT"/>
    <property type="match status" value="2"/>
</dbReference>
<feature type="compositionally biased region" description="Low complexity" evidence="5">
    <location>
        <begin position="45"/>
        <end position="59"/>
    </location>
</feature>
<feature type="domain" description="Myb-like" evidence="6">
    <location>
        <begin position="456"/>
        <end position="508"/>
    </location>
</feature>
<feature type="domain" description="HTH myb-type" evidence="7">
    <location>
        <begin position="456"/>
        <end position="512"/>
    </location>
</feature>
<dbReference type="Pfam" id="PF00249">
    <property type="entry name" value="Myb_DNA-binding"/>
    <property type="match status" value="1"/>
</dbReference>
<accession>A0A2N8UFE4</accession>
<feature type="compositionally biased region" description="Polar residues" evidence="5">
    <location>
        <begin position="320"/>
        <end position="330"/>
    </location>
</feature>
<dbReference type="Gene3D" id="1.10.10.60">
    <property type="entry name" value="Homeodomain-like"/>
    <property type="match status" value="2"/>
</dbReference>
<organism evidence="8 9">
    <name type="scientific">Sporisorium reilianum f. sp. reilianum</name>
    <dbReference type="NCBI Taxonomy" id="72559"/>
    <lineage>
        <taxon>Eukaryota</taxon>
        <taxon>Fungi</taxon>
        <taxon>Dikarya</taxon>
        <taxon>Basidiomycota</taxon>
        <taxon>Ustilaginomycotina</taxon>
        <taxon>Ustilaginomycetes</taxon>
        <taxon>Ustilaginales</taxon>
        <taxon>Ustilaginaceae</taxon>
        <taxon>Sporisorium</taxon>
    </lineage>
</organism>
<dbReference type="AlphaFoldDB" id="A0A2N8UFE4"/>
<evidence type="ECO:0000259" key="7">
    <source>
        <dbReference type="PROSITE" id="PS51294"/>
    </source>
</evidence>
<keyword evidence="4" id="KW-0539">Nucleus</keyword>
<dbReference type="GO" id="GO:0042795">
    <property type="term" value="P:snRNA transcription by RNA polymerase II"/>
    <property type="evidence" value="ECO:0007669"/>
    <property type="project" value="TreeGrafter"/>
</dbReference>
<protein>
    <submittedName>
        <fullName evidence="8">Uncharacterized protein</fullName>
    </submittedName>
</protein>
<dbReference type="InterPro" id="IPR001005">
    <property type="entry name" value="SANT/Myb"/>
</dbReference>
<dbReference type="PANTHER" id="PTHR46621:SF1">
    <property type="entry name" value="SNRNA-ACTIVATING PROTEIN COMPLEX SUBUNIT 4"/>
    <property type="match status" value="1"/>
</dbReference>
<feature type="region of interest" description="Disordered" evidence="5">
    <location>
        <begin position="242"/>
        <end position="263"/>
    </location>
</feature>
<keyword evidence="1" id="KW-0805">Transcription regulation</keyword>
<keyword evidence="2" id="KW-0238">DNA-binding</keyword>
<evidence type="ECO:0000313" key="9">
    <source>
        <dbReference type="Proteomes" id="UP000239563"/>
    </source>
</evidence>
<evidence type="ECO:0000259" key="6">
    <source>
        <dbReference type="PROSITE" id="PS50090"/>
    </source>
</evidence>
<feature type="region of interest" description="Disordered" evidence="5">
    <location>
        <begin position="318"/>
        <end position="345"/>
    </location>
</feature>
<dbReference type="GO" id="GO:0019185">
    <property type="term" value="C:snRNA-activating protein complex"/>
    <property type="evidence" value="ECO:0007669"/>
    <property type="project" value="TreeGrafter"/>
</dbReference>